<dbReference type="InterPro" id="IPR057670">
    <property type="entry name" value="SH3_retrovirus"/>
</dbReference>
<reference evidence="6" key="2">
    <citation type="submission" date="2022-01" db="EMBL/GenBank/DDBJ databases">
        <authorList>
            <person name="Yamashiro T."/>
            <person name="Shiraishi A."/>
            <person name="Satake H."/>
            <person name="Nakayama K."/>
        </authorList>
    </citation>
    <scope>NUCLEOTIDE SEQUENCE</scope>
</reference>
<keyword evidence="2" id="KW-0378">Hydrolase</keyword>
<feature type="coiled-coil region" evidence="3">
    <location>
        <begin position="391"/>
        <end position="438"/>
    </location>
</feature>
<dbReference type="SUPFAM" id="SSF56672">
    <property type="entry name" value="DNA/RNA polymerases"/>
    <property type="match status" value="1"/>
</dbReference>
<organism evidence="6 7">
    <name type="scientific">Tanacetum coccineum</name>
    <dbReference type="NCBI Taxonomy" id="301880"/>
    <lineage>
        <taxon>Eukaryota</taxon>
        <taxon>Viridiplantae</taxon>
        <taxon>Streptophyta</taxon>
        <taxon>Embryophyta</taxon>
        <taxon>Tracheophyta</taxon>
        <taxon>Spermatophyta</taxon>
        <taxon>Magnoliopsida</taxon>
        <taxon>eudicotyledons</taxon>
        <taxon>Gunneridae</taxon>
        <taxon>Pentapetalae</taxon>
        <taxon>asterids</taxon>
        <taxon>campanulids</taxon>
        <taxon>Asterales</taxon>
        <taxon>Asteraceae</taxon>
        <taxon>Asteroideae</taxon>
        <taxon>Anthemideae</taxon>
        <taxon>Anthemidinae</taxon>
        <taxon>Tanacetum</taxon>
    </lineage>
</organism>
<dbReference type="Proteomes" id="UP001151760">
    <property type="component" value="Unassembled WGS sequence"/>
</dbReference>
<comment type="caution">
    <text evidence="6">The sequence shown here is derived from an EMBL/GenBank/DDBJ whole genome shotgun (WGS) entry which is preliminary data.</text>
</comment>
<sequence>MNVNNMSLTPVQVNTKFLNSLPPKWSKFVMDVKLERDLHTTNYDQLYSYLEQHEIHANENSLCLVVPVFNQGDDLIAYLNKAMAFLTAVASSRFPSTNNQLRTSSNPRNQATIQDGKVTMQQVQGRQGQSYADPIFPNVSSCSDNHSKHCCFPKEDLDAYDFDCNDVSNAKVVLMANLSNYGSDVISKKARRIKPTLYDGSVISRQHDVIPVTDEEEKLILEEVSQSKMLAKQNDPISIEHKINVSPPNYVELNQLSEDFGKCFVPQQELSAEQAFWLQTSHSNSDQSDISPVKIEAPRELPKCSVDKQCFKIHKKELFLDNDQLLHQIMSQDVMLCVMNSTAAFGDFMNLGMKISDSYNKCLDLEAELVNWKNMVERDVYTDLLNRFARLENILQEKDTTKNKLRNHIKSLRESDKKNRVKQDMDEIETINIELEHKHSDSLIAQLNSKSMENADLKGQIQEKVFVTTALQNELRRLKGKNVLDNASTITNATTIAPRMFKLDIEPISHRLKNNRFYYAEGLGHNLFSIGQFCDSNLEVAFRKHTCHIHDLDGVDLLKASRGSNLYTLSLEIMMSNSPICLLSKASKTKSWLWHRRLSHLNFDYITQLAKQGMVCGLPRLKFKKDHLCSACALGKSKKHSHKPKAEDSIQEKLYLLHMDLCGPMRIQSINGKKYILVIVDDYSRFTWVKFLTSNDEVLEFVIKFLKMIQVCQNVTVQNIRTDSGIEFVNQTLKAYYENKPDLSYLHIFGALCYSTNDSEDLGKLQPKADIGIFVVHTPAKKAFWIYNRMTRLIIETIHVTFDELTTMASEQFSSGPKPQLLTLVTHSLGLVPNPPSPTLFVPPTKKDWEILFQPMFNEYFSPLTSVASPIHAVVALVPVNSTGTPSLTSVDQDAPSPIAHMDNDQYFGIPIPQPSFEESSSQLVIPNNVYSVNQPPEHISKWTKDQPINSVIGDPSRPVSTRHQLQTEALSCYDYHLEVDIQVKLDELGGVLKNKARLVAKGYHQEEGIDFEESFAPVARLEAIYIFIVFATHMNLIVYQMDVKTAFLKVILREEVYVSQPDGFVDPENPNHMYKLKKALYGLKQAPRAWYDLLSSYLLSQKFSKGAVDPTFFIRIEGKDILLIFQSPRGIFLNQSKYALEIIKKYGMETSKPADTPMVEKSKLDEDPQGKAIDPTRYRGMIGSLITINTSAQQTALDNALVSPDNRVKIGKCNMRIIPTMTKKEPTYQVVLDALALSPLYLAFLIIAEDDTLLGSLKFVSKTEEYQAYGALIPEEMTNQQMQDSPAYKTYLTFTTGATTPKKARKFKKPASPLKKKTLVVVKEPAGKPAKKPAARRQSAGVQINYILGVSVSKKKAPAKAERSKGIDLLSEAALLEEAYEGVGLESEVLGEPKCKSINTSEGTGLKPGVPDVSKANSSKSKYESWGDSDDDDDDDQQGNDERTESDNDKADDLNKTYDEEEDEFVHTPDDYVPSDDENLEGGRKDDEEMTDDGHVDVEHENVNQEITEATISTTFAPDFTILTGIHQRLTDLENEVKILINVDHSLAIRAAIKSEVPTLVKEYIGTSLDDTLHKFILEDEDAMDKCVVDKSKKRKPDDANRDEGPPAGSNQGLKRNDLAKAEKSSKTFNELMSTPIDFIAFAMNRLQISDLTKADLVRPVYNLLMSIGKAFRGKTRNLGLFGEETDKTTDLHQNLLKIMLIERGDGVVSIKRRRHDLRSDGISTWVTPSEHGRPKGTLEDSMSRD</sequence>
<dbReference type="InterPro" id="IPR036397">
    <property type="entry name" value="RNaseH_sf"/>
</dbReference>
<evidence type="ECO:0000256" key="4">
    <source>
        <dbReference type="SAM" id="MobiDB-lite"/>
    </source>
</evidence>
<dbReference type="PROSITE" id="PS50994">
    <property type="entry name" value="INTEGRASE"/>
    <property type="match status" value="1"/>
</dbReference>
<keyword evidence="3" id="KW-0175">Coiled coil</keyword>
<feature type="region of interest" description="Disordered" evidence="4">
    <location>
        <begin position="1397"/>
        <end position="1496"/>
    </location>
</feature>
<dbReference type="Pfam" id="PF13976">
    <property type="entry name" value="gag_pre-integrs"/>
    <property type="match status" value="1"/>
</dbReference>
<keyword evidence="7" id="KW-1185">Reference proteome</keyword>
<evidence type="ECO:0000256" key="2">
    <source>
        <dbReference type="ARBA" id="ARBA00022801"/>
    </source>
</evidence>
<dbReference type="InterPro" id="IPR039537">
    <property type="entry name" value="Retrotran_Ty1/copia-like"/>
</dbReference>
<gene>
    <name evidence="6" type="ORF">Tco_0628822</name>
</gene>
<dbReference type="InterPro" id="IPR012337">
    <property type="entry name" value="RNaseH-like_sf"/>
</dbReference>
<feature type="compositionally biased region" description="Basic and acidic residues" evidence="4">
    <location>
        <begin position="1590"/>
        <end position="1606"/>
    </location>
</feature>
<keyword evidence="1" id="KW-0479">Metal-binding</keyword>
<dbReference type="Gene3D" id="3.30.420.10">
    <property type="entry name" value="Ribonuclease H-like superfamily/Ribonuclease H"/>
    <property type="match status" value="1"/>
</dbReference>
<feature type="compositionally biased region" description="Basic and acidic residues" evidence="4">
    <location>
        <begin position="1441"/>
        <end position="1459"/>
    </location>
</feature>
<feature type="compositionally biased region" description="Basic and acidic residues" evidence="4">
    <location>
        <begin position="1732"/>
        <end position="1747"/>
    </location>
</feature>
<evidence type="ECO:0000256" key="3">
    <source>
        <dbReference type="SAM" id="Coils"/>
    </source>
</evidence>
<feature type="region of interest" description="Disordered" evidence="4">
    <location>
        <begin position="1590"/>
        <end position="1618"/>
    </location>
</feature>
<dbReference type="Pfam" id="PF25597">
    <property type="entry name" value="SH3_retrovirus"/>
    <property type="match status" value="1"/>
</dbReference>
<dbReference type="InterPro" id="IPR025724">
    <property type="entry name" value="GAG-pre-integrase_dom"/>
</dbReference>
<dbReference type="InterPro" id="IPR013103">
    <property type="entry name" value="RVT_2"/>
</dbReference>
<evidence type="ECO:0000259" key="5">
    <source>
        <dbReference type="PROSITE" id="PS50994"/>
    </source>
</evidence>
<feature type="compositionally biased region" description="Acidic residues" evidence="4">
    <location>
        <begin position="1428"/>
        <end position="1440"/>
    </location>
</feature>
<protein>
    <submittedName>
        <fullName evidence="6">Retrovirus-related pol polyprotein from transposon TNT 1-94</fullName>
    </submittedName>
</protein>
<feature type="region of interest" description="Disordered" evidence="4">
    <location>
        <begin position="1724"/>
        <end position="1747"/>
    </location>
</feature>
<evidence type="ECO:0000313" key="6">
    <source>
        <dbReference type="EMBL" id="GJS55460.1"/>
    </source>
</evidence>
<proteinExistence type="predicted"/>
<dbReference type="Pfam" id="PF00665">
    <property type="entry name" value="rve"/>
    <property type="match status" value="1"/>
</dbReference>
<dbReference type="InterPro" id="IPR043502">
    <property type="entry name" value="DNA/RNA_pol_sf"/>
</dbReference>
<dbReference type="EMBL" id="BQNB010008870">
    <property type="protein sequence ID" value="GJS55460.1"/>
    <property type="molecule type" value="Genomic_DNA"/>
</dbReference>
<feature type="domain" description="Integrase catalytic" evidence="5">
    <location>
        <begin position="640"/>
        <end position="736"/>
    </location>
</feature>
<dbReference type="Pfam" id="PF07727">
    <property type="entry name" value="RVT_2"/>
    <property type="match status" value="1"/>
</dbReference>
<dbReference type="SUPFAM" id="SSF53098">
    <property type="entry name" value="Ribonuclease H-like"/>
    <property type="match status" value="1"/>
</dbReference>
<accession>A0ABQ4WRF6</accession>
<reference evidence="6" key="1">
    <citation type="journal article" date="2022" name="Int. J. Mol. Sci.">
        <title>Draft Genome of Tanacetum Coccineum: Genomic Comparison of Closely Related Tanacetum-Family Plants.</title>
        <authorList>
            <person name="Yamashiro T."/>
            <person name="Shiraishi A."/>
            <person name="Nakayama K."/>
            <person name="Satake H."/>
        </authorList>
    </citation>
    <scope>NUCLEOTIDE SEQUENCE</scope>
</reference>
<dbReference type="InterPro" id="IPR001584">
    <property type="entry name" value="Integrase_cat-core"/>
</dbReference>
<evidence type="ECO:0000256" key="1">
    <source>
        <dbReference type="ARBA" id="ARBA00022723"/>
    </source>
</evidence>
<feature type="compositionally biased region" description="Basic and acidic residues" evidence="4">
    <location>
        <begin position="1482"/>
        <end position="1496"/>
    </location>
</feature>
<evidence type="ECO:0000313" key="7">
    <source>
        <dbReference type="Proteomes" id="UP001151760"/>
    </source>
</evidence>
<name>A0ABQ4WRF6_9ASTR</name>
<dbReference type="PANTHER" id="PTHR42648">
    <property type="entry name" value="TRANSPOSASE, PUTATIVE-RELATED"/>
    <property type="match status" value="1"/>
</dbReference>
<dbReference type="PANTHER" id="PTHR42648:SF18">
    <property type="entry name" value="RETROTRANSPOSON, UNCLASSIFIED-LIKE PROTEIN"/>
    <property type="match status" value="1"/>
</dbReference>